<dbReference type="InterPro" id="IPR010920">
    <property type="entry name" value="LSM_dom_sf"/>
</dbReference>
<evidence type="ECO:0000259" key="1">
    <source>
        <dbReference type="SMART" id="SM00651"/>
    </source>
</evidence>
<dbReference type="Gene3D" id="2.30.30.100">
    <property type="match status" value="1"/>
</dbReference>
<geneLocation type="nucleomorph" evidence="2"/>
<sequence length="79" mass="9096">MKSKNNSFEINHILKSKNNCFVLLELKGGILCSGKILKIDEFFNILLEETFLTSKNGLIFKKVPAIFLKGKTIKNIRFY</sequence>
<reference evidence="2 3" key="1">
    <citation type="journal article" date="2007" name="Proc. Natl. Acad. Sci. U.S.A.">
        <title>Nucleomorph genome of Hemiselmis andersenii reveals complete intron loss and compaction as a driver of protein structure and function.</title>
        <authorList>
            <person name="Lane C.E."/>
            <person name="van den Heuvel K."/>
            <person name="Kozera C."/>
            <person name="Curtis B.A."/>
            <person name="Parsons B.J."/>
            <person name="Bowman S."/>
            <person name="Archibald J.M."/>
        </authorList>
    </citation>
    <scope>NUCLEOTIDE SEQUENCE [LARGE SCALE GENOMIC DNA]</scope>
    <source>
        <strain evidence="2 3">CCMP644</strain>
    </source>
</reference>
<evidence type="ECO:0000313" key="2">
    <source>
        <dbReference type="EMBL" id="ABW98319.1"/>
    </source>
</evidence>
<gene>
    <name evidence="2" type="ORF">HAN_3g518</name>
</gene>
<dbReference type="SUPFAM" id="SSF50182">
    <property type="entry name" value="Sm-like ribonucleoproteins"/>
    <property type="match status" value="1"/>
</dbReference>
<dbReference type="AlphaFoldDB" id="A9BLD6"/>
<dbReference type="SMART" id="SM00651">
    <property type="entry name" value="Sm"/>
    <property type="match status" value="1"/>
</dbReference>
<dbReference type="InterPro" id="IPR001163">
    <property type="entry name" value="Sm_dom_euk/arc"/>
</dbReference>
<dbReference type="EMBL" id="CP000883">
    <property type="protein sequence ID" value="ABW98319.1"/>
    <property type="molecule type" value="Genomic_DNA"/>
</dbReference>
<dbReference type="Proteomes" id="UP000243127">
    <property type="component" value="Nucleomorph 3"/>
</dbReference>
<protein>
    <submittedName>
        <fullName evidence="2">SnrpD</fullName>
    </submittedName>
</protein>
<name>A9BLD6_HEMAN</name>
<dbReference type="GeneID" id="5739460"/>
<organism evidence="2 3">
    <name type="scientific">Hemiselmis andersenii</name>
    <name type="common">Cryptophyte alga</name>
    <dbReference type="NCBI Taxonomy" id="464988"/>
    <lineage>
        <taxon>Eukaryota</taxon>
        <taxon>Cryptophyceae</taxon>
        <taxon>Cryptomonadales</taxon>
        <taxon>Hemiselmidaceae</taxon>
        <taxon>Hemiselmis</taxon>
    </lineage>
</organism>
<feature type="domain" description="Sm" evidence="1">
    <location>
        <begin position="12"/>
        <end position="78"/>
    </location>
</feature>
<dbReference type="Pfam" id="PF01423">
    <property type="entry name" value="LSM"/>
    <property type="match status" value="1"/>
</dbReference>
<dbReference type="RefSeq" id="XP_001712644.1">
    <property type="nucleotide sequence ID" value="XM_001712592.1"/>
</dbReference>
<keyword evidence="2" id="KW-0542">Nucleomorph</keyword>
<evidence type="ECO:0000313" key="3">
    <source>
        <dbReference type="Proteomes" id="UP000243127"/>
    </source>
</evidence>
<accession>A9BLD6</accession>
<proteinExistence type="predicted"/>